<dbReference type="PROSITE" id="PS51194">
    <property type="entry name" value="HELICASE_CTER"/>
    <property type="match status" value="1"/>
</dbReference>
<dbReference type="GO" id="GO:0030203">
    <property type="term" value="P:glycosaminoglycan metabolic process"/>
    <property type="evidence" value="ECO:0007669"/>
    <property type="project" value="TreeGrafter"/>
</dbReference>
<keyword evidence="7" id="KW-0378">Hydrolase</keyword>
<dbReference type="CDD" id="cd17938">
    <property type="entry name" value="DEADc_DDX1"/>
    <property type="match status" value="1"/>
</dbReference>
<evidence type="ECO:0000259" key="14">
    <source>
        <dbReference type="PROSITE" id="PS51194"/>
    </source>
</evidence>
<dbReference type="PRINTS" id="PR00738">
    <property type="entry name" value="GLHYDRLASE20"/>
</dbReference>
<sequence length="1069" mass="119626">MFLIQFDYERNCYVLKHAPIFIADRPFLSYRGLLIDSSRHFLPLRSIKRIIDAMAWVKLNVLHWHLVDDEAFPFFVPSVPTLWQGAFSSAERYTAWDIEEIVAYAKARGVHVVAETDVPGHAASWCVGNPELCPSEDCRSPLDPSRETTFETLDALLSDLLGSGKGEGFFPAEVFHMGGDEVNTECWTKVPRVAEWMAQRNLTANGAYGYFVNRMDALIRKRGRETIAWEEVFVNHRASIDPAMIIQLWLGDGERLREIVDAGFRVIVSNYKHWYLPQLWETWDYYYGNDLSTEARCACGERRVGMGETRHTVDASDFENTIMPRSIAAAERMWTQPELLDIERAKIRFPYARCEFNRRGVQAAPAFTEGRGVPIGPGSCMRQCIVCLSTISFFMDFERLGLCDQLIRAIEIEQWEHPTDCQEEAIPLILGGGDVLLAAPTGSGKTAAFCLPMLQIVWEMLQKDAPSCYDEDQTVCMNYGDSDAGISIGSDGCTVANQSNMWKGCRANVSVSGSGKFYYECEVLSSTGICRVGWSTSGDSLNLGTSKTGYGYGGTGMKSNSNNYEKYGSTFSLGDVIGCLLDLDAGTISFYKNGTSLGVAFSNVKPALHYYPTICIKNCSVVVRFAAQSSLRPFPAEASPIPSPSASHGGRSAKRNIMALILEPTRELAQQTYECLNHFKAFMTRPTVEVGLLIGGEQVSAANQKRIIENSHIIVATPNRFLASIKKQSVKLSNLLFFILDEADKLVDDANNNELLQIYSRIPARGNANNEYRLQTCLFSATLHSDSIRHLADEICRNPMWVDLKGRDYVPATVQQVNFFVDVTDPAQKQLYNVHNPSFTDGVHRATPLPSVPLNAEDKSEAEKRAKLQLLVALMNKYKMERVIVFCRTNLDCNNLEAYLKSLDQRSNEFPAVVLAGLRDARERDHALQAFKEGEARILICTDVAARGIDVKEIPFVVNMTLPDSVESYLHRIGRVGRANAIGICFNLVNRFPEKVWYHTCNRKRSNMMSCHNTKLTKDGGCCIWMDEKEMMDTICKRLEQEVPVLDNALNLPPSIDLTAAKEGKNDKA</sequence>
<evidence type="ECO:0000256" key="10">
    <source>
        <dbReference type="ARBA" id="ARBA00022840"/>
    </source>
</evidence>
<dbReference type="Gene3D" id="2.60.120.920">
    <property type="match status" value="1"/>
</dbReference>
<gene>
    <name evidence="15" type="ORF">GSBLH_T00000148001</name>
</gene>
<dbReference type="Gene3D" id="3.40.50.300">
    <property type="entry name" value="P-loop containing nucleotide triphosphate hydrolases"/>
    <property type="match status" value="3"/>
</dbReference>
<protein>
    <recommendedName>
        <fullName evidence="4">beta-N-acetylhexosaminidase</fullName>
        <ecNumber evidence="4">3.2.1.52</ecNumber>
    </recommendedName>
</protein>
<dbReference type="InterPro" id="IPR025705">
    <property type="entry name" value="Beta_hexosaminidase_sua/sub"/>
</dbReference>
<dbReference type="InterPro" id="IPR003877">
    <property type="entry name" value="SPRY_dom"/>
</dbReference>
<feature type="domain" description="Helicase ATP-binding" evidence="13">
    <location>
        <begin position="426"/>
        <end position="801"/>
    </location>
</feature>
<dbReference type="SMART" id="SM00487">
    <property type="entry name" value="DEXDc"/>
    <property type="match status" value="1"/>
</dbReference>
<evidence type="ECO:0000256" key="9">
    <source>
        <dbReference type="ARBA" id="ARBA00022839"/>
    </source>
</evidence>
<keyword evidence="8" id="KW-0347">Helicase</keyword>
<dbReference type="AlphaFoldDB" id="D8LV79"/>
<dbReference type="InterPro" id="IPR015883">
    <property type="entry name" value="Glyco_hydro_20_cat"/>
</dbReference>
<dbReference type="SUPFAM" id="SSF49899">
    <property type="entry name" value="Concanavalin A-like lectins/glucanases"/>
    <property type="match status" value="1"/>
</dbReference>
<keyword evidence="6" id="KW-0547">Nucleotide-binding</keyword>
<dbReference type="CDD" id="cd18787">
    <property type="entry name" value="SF2_C_DEAD"/>
    <property type="match status" value="1"/>
</dbReference>
<dbReference type="InterPro" id="IPR013320">
    <property type="entry name" value="ConA-like_dom_sf"/>
</dbReference>
<evidence type="ECO:0000259" key="12">
    <source>
        <dbReference type="PROSITE" id="PS50188"/>
    </source>
</evidence>
<dbReference type="SMART" id="SM00449">
    <property type="entry name" value="SPRY"/>
    <property type="match status" value="1"/>
</dbReference>
<proteinExistence type="inferred from homology"/>
<evidence type="ECO:0000256" key="11">
    <source>
        <dbReference type="PIRSR" id="PIRSR625705-1"/>
    </source>
</evidence>
<feature type="domain" description="B30.2/SPRY" evidence="12">
    <location>
        <begin position="455"/>
        <end position="630"/>
    </location>
</feature>
<dbReference type="InterPro" id="IPR017853">
    <property type="entry name" value="GH"/>
</dbReference>
<keyword evidence="16" id="KW-1185">Reference proteome</keyword>
<dbReference type="InterPro" id="IPR011545">
    <property type="entry name" value="DEAD/DEAH_box_helicase_dom"/>
</dbReference>
<evidence type="ECO:0000259" key="13">
    <source>
        <dbReference type="PROSITE" id="PS51192"/>
    </source>
</evidence>
<dbReference type="InterPro" id="IPR043136">
    <property type="entry name" value="B30.2/SPRY_sf"/>
</dbReference>
<comment type="catalytic activity">
    <reaction evidence="1">
        <text>Hydrolysis of terminal non-reducing N-acetyl-D-hexosamine residues in N-acetyl-beta-D-hexosaminides.</text>
        <dbReference type="EC" id="3.2.1.52"/>
    </reaction>
</comment>
<dbReference type="Pfam" id="PF00728">
    <property type="entry name" value="Glyco_hydro_20"/>
    <property type="match status" value="1"/>
</dbReference>
<dbReference type="SUPFAM" id="SSF51445">
    <property type="entry name" value="(Trans)glycosidases"/>
    <property type="match status" value="1"/>
</dbReference>
<keyword evidence="5" id="KW-0540">Nuclease</keyword>
<evidence type="ECO:0000313" key="15">
    <source>
        <dbReference type="EMBL" id="CBK19718.2"/>
    </source>
</evidence>
<evidence type="ECO:0000256" key="8">
    <source>
        <dbReference type="ARBA" id="ARBA00022806"/>
    </source>
</evidence>
<name>D8LV79_BLAHO</name>
<dbReference type="SMART" id="SM00490">
    <property type="entry name" value="HELICc"/>
    <property type="match status" value="1"/>
</dbReference>
<evidence type="ECO:0000256" key="7">
    <source>
        <dbReference type="ARBA" id="ARBA00022801"/>
    </source>
</evidence>
<dbReference type="CDD" id="cd12873">
    <property type="entry name" value="SPRY_DDX1"/>
    <property type="match status" value="1"/>
</dbReference>
<dbReference type="PROSITE" id="PS51192">
    <property type="entry name" value="HELICASE_ATP_BIND_1"/>
    <property type="match status" value="1"/>
</dbReference>
<evidence type="ECO:0000256" key="1">
    <source>
        <dbReference type="ARBA" id="ARBA00001231"/>
    </source>
</evidence>
<dbReference type="InterPro" id="IPR001650">
    <property type="entry name" value="Helicase_C-like"/>
</dbReference>
<comment type="similarity">
    <text evidence="3">Belongs to the DEAD box helicase family. DDX1 subfamily.</text>
</comment>
<evidence type="ECO:0000256" key="6">
    <source>
        <dbReference type="ARBA" id="ARBA00022741"/>
    </source>
</evidence>
<dbReference type="GO" id="GO:0004386">
    <property type="term" value="F:helicase activity"/>
    <property type="evidence" value="ECO:0007669"/>
    <property type="project" value="UniProtKB-KW"/>
</dbReference>
<dbReference type="SUPFAM" id="SSF52540">
    <property type="entry name" value="P-loop containing nucleoside triphosphate hydrolases"/>
    <property type="match status" value="2"/>
</dbReference>
<dbReference type="Pfam" id="PF00622">
    <property type="entry name" value="SPRY"/>
    <property type="match status" value="1"/>
</dbReference>
<dbReference type="Pfam" id="PF00270">
    <property type="entry name" value="DEAD"/>
    <property type="match status" value="2"/>
</dbReference>
<dbReference type="PROSITE" id="PS50188">
    <property type="entry name" value="B302_SPRY"/>
    <property type="match status" value="1"/>
</dbReference>
<evidence type="ECO:0000256" key="2">
    <source>
        <dbReference type="ARBA" id="ARBA00006285"/>
    </source>
</evidence>
<dbReference type="GO" id="GO:0004563">
    <property type="term" value="F:beta-N-acetylhexosaminidase activity"/>
    <property type="evidence" value="ECO:0007669"/>
    <property type="project" value="UniProtKB-EC"/>
</dbReference>
<feature type="domain" description="Helicase C-terminal" evidence="14">
    <location>
        <begin position="866"/>
        <end position="1032"/>
    </location>
</feature>
<dbReference type="InterPro" id="IPR027417">
    <property type="entry name" value="P-loop_NTPase"/>
</dbReference>
<organism evidence="15">
    <name type="scientific">Blastocystis hominis</name>
    <dbReference type="NCBI Taxonomy" id="12968"/>
    <lineage>
        <taxon>Eukaryota</taxon>
        <taxon>Sar</taxon>
        <taxon>Stramenopiles</taxon>
        <taxon>Bigyra</taxon>
        <taxon>Opalozoa</taxon>
        <taxon>Opalinata</taxon>
        <taxon>Blastocystidae</taxon>
        <taxon>Blastocystis</taxon>
    </lineage>
</organism>
<feature type="active site" description="Proton donor" evidence="11">
    <location>
        <position position="181"/>
    </location>
</feature>
<dbReference type="FunCoup" id="D8LV79">
    <property type="interactions" value="230"/>
</dbReference>
<dbReference type="GO" id="GO:0005975">
    <property type="term" value="P:carbohydrate metabolic process"/>
    <property type="evidence" value="ECO:0007669"/>
    <property type="project" value="InterPro"/>
</dbReference>
<evidence type="ECO:0000313" key="16">
    <source>
        <dbReference type="Proteomes" id="UP000008312"/>
    </source>
</evidence>
<dbReference type="PROSITE" id="PS00039">
    <property type="entry name" value="DEAD_ATP_HELICASE"/>
    <property type="match status" value="1"/>
</dbReference>
<dbReference type="GeneID" id="24917467"/>
<dbReference type="PANTHER" id="PTHR22600:SF21">
    <property type="entry name" value="BETA-HEXOSAMINIDASE A"/>
    <property type="match status" value="1"/>
</dbReference>
<evidence type="ECO:0000256" key="5">
    <source>
        <dbReference type="ARBA" id="ARBA00022722"/>
    </source>
</evidence>
<dbReference type="PANTHER" id="PTHR22600">
    <property type="entry name" value="BETA-HEXOSAMINIDASE"/>
    <property type="match status" value="1"/>
</dbReference>
<evidence type="ECO:0000256" key="4">
    <source>
        <dbReference type="ARBA" id="ARBA00012663"/>
    </source>
</evidence>
<reference evidence="15" key="1">
    <citation type="submission" date="2010-02" db="EMBL/GenBank/DDBJ databases">
        <title>Sequencing and annotation of the Blastocystis hominis genome.</title>
        <authorList>
            <person name="Wincker P."/>
        </authorList>
    </citation>
    <scope>NUCLEOTIDE SEQUENCE</scope>
    <source>
        <strain evidence="15">Singapore isolate B</strain>
    </source>
</reference>
<dbReference type="RefSeq" id="XP_012893766.1">
    <property type="nucleotide sequence ID" value="XM_013038312.1"/>
</dbReference>
<dbReference type="GO" id="GO:0005524">
    <property type="term" value="F:ATP binding"/>
    <property type="evidence" value="ECO:0007669"/>
    <property type="project" value="UniProtKB-KW"/>
</dbReference>
<dbReference type="GO" id="GO:0003676">
    <property type="term" value="F:nucleic acid binding"/>
    <property type="evidence" value="ECO:0007669"/>
    <property type="project" value="InterPro"/>
</dbReference>
<accession>D8LV79</accession>
<dbReference type="InterPro" id="IPR001870">
    <property type="entry name" value="B30.2/SPRY"/>
</dbReference>
<dbReference type="InParanoid" id="D8LV79"/>
<comment type="similarity">
    <text evidence="2">Belongs to the glycosyl hydrolase 20 family.</text>
</comment>
<dbReference type="InterPro" id="IPR014001">
    <property type="entry name" value="Helicase_ATP-bd"/>
</dbReference>
<dbReference type="Proteomes" id="UP000008312">
    <property type="component" value="Unassembled WGS sequence"/>
</dbReference>
<dbReference type="EC" id="3.2.1.52" evidence="4"/>
<dbReference type="Gene3D" id="3.20.20.80">
    <property type="entry name" value="Glycosidases"/>
    <property type="match status" value="1"/>
</dbReference>
<keyword evidence="9" id="KW-0269">Exonuclease</keyword>
<dbReference type="GO" id="GO:0016020">
    <property type="term" value="C:membrane"/>
    <property type="evidence" value="ECO:0007669"/>
    <property type="project" value="TreeGrafter"/>
</dbReference>
<keyword evidence="10" id="KW-0067">ATP-binding</keyword>
<dbReference type="OrthoDB" id="1735at2759"/>
<dbReference type="Pfam" id="PF00271">
    <property type="entry name" value="Helicase_C"/>
    <property type="match status" value="1"/>
</dbReference>
<dbReference type="EMBL" id="FN668638">
    <property type="protein sequence ID" value="CBK19718.2"/>
    <property type="molecule type" value="Genomic_DNA"/>
</dbReference>
<dbReference type="GO" id="GO:0004527">
    <property type="term" value="F:exonuclease activity"/>
    <property type="evidence" value="ECO:0007669"/>
    <property type="project" value="UniProtKB-KW"/>
</dbReference>
<dbReference type="InterPro" id="IPR000629">
    <property type="entry name" value="RNA-helicase_DEAD-box_CS"/>
</dbReference>
<evidence type="ECO:0000256" key="3">
    <source>
        <dbReference type="ARBA" id="ARBA00008765"/>
    </source>
</evidence>